<organism evidence="1 2">
    <name type="scientific">Allorhodopirellula heiligendammensis</name>
    <dbReference type="NCBI Taxonomy" id="2714739"/>
    <lineage>
        <taxon>Bacteria</taxon>
        <taxon>Pseudomonadati</taxon>
        <taxon>Planctomycetota</taxon>
        <taxon>Planctomycetia</taxon>
        <taxon>Pirellulales</taxon>
        <taxon>Pirellulaceae</taxon>
        <taxon>Allorhodopirellula</taxon>
    </lineage>
</organism>
<dbReference type="GO" id="GO:0016829">
    <property type="term" value="F:lyase activity"/>
    <property type="evidence" value="ECO:0007669"/>
    <property type="project" value="UniProtKB-KW"/>
</dbReference>
<protein>
    <submittedName>
        <fullName evidence="1">PBS lyase HEAT-like repeat protein</fullName>
    </submittedName>
</protein>
<sequence>MKNMNLITQFPARVLSLIVIALAVVLPQRVLAIDPFAEYDMAMYQRPAFPPIQVDQVFSDGLLELWTKALNRPDVELQRMVIDSLSIAHQGGLPGADGLRPKLRELMTVPDQNLDLVRSAAHALIVLESKTDAALLGDTAILHGGTVAQMIEPALANWQSDAMKDVWLERLRSSISSPSSLLRAIHGLGELDATEAHDPLVELVKQRRTSMRIRLAAARALARLGSPELIELAAAIQSENSMTETLTAILAIELLQGETGDEAYPLLENLLDHPSVAVQSGALTQLLRMDPHRVDAHLSDYVNSRDPGIRLACARSMIATQKFERIRILAAMLDDENPMLRREVAAGLVKLGKQPDLHAEVCQRVADVLAKDSWRGCEQATVVLARMDYEPAGQRMVELLAHPRGEVKVATAWGLTQLRVTDLLPAMLDRAETVHEAFQSGDLNDSIPGLSDQVAHLFIAMGDQEYDAAAPLMRSYLPKNFALGQHSRAAAAWALGLIHENDPQHDLIAIMLERLNDTESLEPETAEVRQMCAVSIGRMNAESALPNLRENAGSEAAASRACDWAIERMTGEPVPVFTAHRSEVGGWFLSPIPDSSQ</sequence>
<evidence type="ECO:0000313" key="2">
    <source>
        <dbReference type="Proteomes" id="UP000319908"/>
    </source>
</evidence>
<dbReference type="SMART" id="SM00567">
    <property type="entry name" value="EZ_HEAT"/>
    <property type="match status" value="5"/>
</dbReference>
<dbReference type="SUPFAM" id="SSF48371">
    <property type="entry name" value="ARM repeat"/>
    <property type="match status" value="1"/>
</dbReference>
<reference evidence="1 2" key="1">
    <citation type="journal article" date="2020" name="Antonie Van Leeuwenhoek">
        <title>Rhodopirellula heiligendammensis sp. nov., Rhodopirellula pilleata sp. nov., and Rhodopirellula solitaria sp. nov. isolated from natural or artificial marine surfaces in Northern Germany and California, USA, and emended description of the genus Rhodopirellula.</title>
        <authorList>
            <person name="Kallscheuer N."/>
            <person name="Wiegand S."/>
            <person name="Jogler M."/>
            <person name="Boedeker C."/>
            <person name="Peeters S.H."/>
            <person name="Rast P."/>
            <person name="Heuer A."/>
            <person name="Jetten M.S.M."/>
            <person name="Rohde M."/>
            <person name="Jogler C."/>
        </authorList>
    </citation>
    <scope>NUCLEOTIDE SEQUENCE [LARGE SCALE GENOMIC DNA]</scope>
    <source>
        <strain evidence="1 2">Poly21</strain>
    </source>
</reference>
<name>A0A5C6BEE0_9BACT</name>
<dbReference type="PANTHER" id="PTHR12697:SF5">
    <property type="entry name" value="DEOXYHYPUSINE HYDROXYLASE"/>
    <property type="match status" value="1"/>
</dbReference>
<dbReference type="Gene3D" id="1.25.10.10">
    <property type="entry name" value="Leucine-rich Repeat Variant"/>
    <property type="match status" value="3"/>
</dbReference>
<accession>A0A5C6BEE0</accession>
<keyword evidence="2" id="KW-1185">Reference proteome</keyword>
<dbReference type="InterPro" id="IPR016024">
    <property type="entry name" value="ARM-type_fold"/>
</dbReference>
<comment type="caution">
    <text evidence="1">The sequence shown here is derived from an EMBL/GenBank/DDBJ whole genome shotgun (WGS) entry which is preliminary data.</text>
</comment>
<evidence type="ECO:0000313" key="1">
    <source>
        <dbReference type="EMBL" id="TWU10418.1"/>
    </source>
</evidence>
<gene>
    <name evidence="1" type="ORF">Poly21_43220</name>
</gene>
<dbReference type="RefSeq" id="WP_302119842.1">
    <property type="nucleotide sequence ID" value="NZ_SJPU01000003.1"/>
</dbReference>
<dbReference type="InterPro" id="IPR011989">
    <property type="entry name" value="ARM-like"/>
</dbReference>
<dbReference type="InterPro" id="IPR004155">
    <property type="entry name" value="PBS_lyase_HEAT"/>
</dbReference>
<dbReference type="EMBL" id="SJPU01000003">
    <property type="protein sequence ID" value="TWU10418.1"/>
    <property type="molecule type" value="Genomic_DNA"/>
</dbReference>
<dbReference type="Proteomes" id="UP000319908">
    <property type="component" value="Unassembled WGS sequence"/>
</dbReference>
<dbReference type="GO" id="GO:0016491">
    <property type="term" value="F:oxidoreductase activity"/>
    <property type="evidence" value="ECO:0007669"/>
    <property type="project" value="TreeGrafter"/>
</dbReference>
<dbReference type="AlphaFoldDB" id="A0A5C6BEE0"/>
<keyword evidence="1" id="KW-0456">Lyase</keyword>
<dbReference type="Pfam" id="PF13646">
    <property type="entry name" value="HEAT_2"/>
    <property type="match status" value="1"/>
</dbReference>
<proteinExistence type="predicted"/>
<dbReference type="PANTHER" id="PTHR12697">
    <property type="entry name" value="PBS LYASE HEAT-LIKE PROTEIN"/>
    <property type="match status" value="1"/>
</dbReference>